<dbReference type="Pfam" id="PF05738">
    <property type="entry name" value="Cna_B"/>
    <property type="match status" value="1"/>
</dbReference>
<evidence type="ECO:0000313" key="3">
    <source>
        <dbReference type="Proteomes" id="UP000019365"/>
    </source>
</evidence>
<dbReference type="SUPFAM" id="SSF49478">
    <property type="entry name" value="Cna protein B-type domain"/>
    <property type="match status" value="1"/>
</dbReference>
<reference evidence="2 3" key="1">
    <citation type="journal article" date="2014" name="PLoS ONE">
        <title>Rumen cellulosomics: divergent fiber-degrading strategies revealed by comparative genome-wide analysis of six ruminococcal strains.</title>
        <authorList>
            <person name="Dassa B."/>
            <person name="Borovok I."/>
            <person name="Ruimy-Israeli V."/>
            <person name="Lamed R."/>
            <person name="Flint H.J."/>
            <person name="Duncan S.H."/>
            <person name="Henrissat B."/>
            <person name="Coutinho P."/>
            <person name="Morrison M."/>
            <person name="Mosoni P."/>
            <person name="Yeoman C.J."/>
            <person name="White B.A."/>
            <person name="Bayer E.A."/>
        </authorList>
    </citation>
    <scope>NUCLEOTIDE SEQUENCE [LARGE SCALE GENOMIC DNA]</scope>
    <source>
        <strain evidence="2 3">007c</strain>
    </source>
</reference>
<dbReference type="InterPro" id="IPR008454">
    <property type="entry name" value="Collagen-bd_Cna-like_B-typ_dom"/>
</dbReference>
<dbReference type="PATRIC" id="fig|1341157.4.peg.1045"/>
<dbReference type="eggNOG" id="ENOG503301S">
    <property type="taxonomic scope" value="Bacteria"/>
</dbReference>
<dbReference type="Gene3D" id="2.60.40.1140">
    <property type="entry name" value="Collagen-binding surface protein Cna, B-type domain"/>
    <property type="match status" value="1"/>
</dbReference>
<dbReference type="RefSeq" id="WP_037297810.1">
    <property type="nucleotide sequence ID" value="NZ_ATAX01000016.1"/>
</dbReference>
<dbReference type="Proteomes" id="UP000019365">
    <property type="component" value="Unassembled WGS sequence"/>
</dbReference>
<dbReference type="AlphaFoldDB" id="W7USI8"/>
<comment type="caution">
    <text evidence="2">The sequence shown here is derived from an EMBL/GenBank/DDBJ whole genome shotgun (WGS) entry which is preliminary data.</text>
</comment>
<feature type="domain" description="CNA-B" evidence="1">
    <location>
        <begin position="193"/>
        <end position="273"/>
    </location>
</feature>
<organism evidence="2 3">
    <name type="scientific">Ruminococcus flavefaciens 007c</name>
    <dbReference type="NCBI Taxonomy" id="1341157"/>
    <lineage>
        <taxon>Bacteria</taxon>
        <taxon>Bacillati</taxon>
        <taxon>Bacillota</taxon>
        <taxon>Clostridia</taxon>
        <taxon>Eubacteriales</taxon>
        <taxon>Oscillospiraceae</taxon>
        <taxon>Ruminococcus</taxon>
    </lineage>
</organism>
<evidence type="ECO:0000313" key="2">
    <source>
        <dbReference type="EMBL" id="EWM54379.1"/>
    </source>
</evidence>
<gene>
    <name evidence="2" type="ORF">RF007C_12280</name>
</gene>
<proteinExistence type="predicted"/>
<accession>W7USI8</accession>
<keyword evidence="3" id="KW-1185">Reference proteome</keyword>
<name>W7USI8_RUMFL</name>
<sequence length="356" mass="39772">MRNNAAEILSKRITALFCVMAALLCISAVLLRRVCTASAADGQGKLAVWCVRDDDIVSEMHWQIYRVGYRTDRDYVFEGDFSDYRPTLGDRTKPMLEWDAETVADAGETLKRIIIADKVPSIAEGVTDSKGCVTFSGLADGLYLVCGDILRKENTIYIPSAIFLEMNGDDAAVLNAYPKIVLRTMSSETVSYSVRKVWQNDEDQPQKRSTAITVERYCDNELYDEFVLSDENDWTYKWTDSEGHQWFVHEKAVPEDYTVVYKDNTTQFLIINTYEGDKQTVTTTTTVTTAGGTVSTETSRTQTTVSSTAKTVTTTGGKIPQTGQLWWPVLPLACGGVLMTGLGLRLRRKDSDDDEE</sequence>
<protein>
    <recommendedName>
        <fullName evidence="1">CNA-B domain-containing protein</fullName>
    </recommendedName>
</protein>
<dbReference type="OrthoDB" id="1747537at2"/>
<dbReference type="EMBL" id="ATAX01000016">
    <property type="protein sequence ID" value="EWM54379.1"/>
    <property type="molecule type" value="Genomic_DNA"/>
</dbReference>
<evidence type="ECO:0000259" key="1">
    <source>
        <dbReference type="Pfam" id="PF05738"/>
    </source>
</evidence>
<dbReference type="CDD" id="cd00222">
    <property type="entry name" value="CollagenBindB"/>
    <property type="match status" value="1"/>
</dbReference>